<dbReference type="OrthoDB" id="3598904at2759"/>
<evidence type="ECO:0000256" key="3">
    <source>
        <dbReference type="ARBA" id="ARBA00023015"/>
    </source>
</evidence>
<gene>
    <name evidence="7" type="ORF">GOMPHAMPRED_003293</name>
</gene>
<reference evidence="7" key="1">
    <citation type="submission" date="2021-03" db="EMBL/GenBank/DDBJ databases">
        <authorList>
            <person name="Tagirdzhanova G."/>
        </authorList>
    </citation>
    <scope>NUCLEOTIDE SEQUENCE</scope>
</reference>
<accession>A0A8H3EHB7</accession>
<dbReference type="PANTHER" id="PTHR36206">
    <property type="entry name" value="ASPERCRYPTIN BIOSYNTHESIS CLUSTER-SPECIFIC TRANSCRIPTION REGULATOR ATNN-RELATED"/>
    <property type="match status" value="1"/>
</dbReference>
<keyword evidence="3" id="KW-0805">Transcription regulation</keyword>
<keyword evidence="6" id="KW-0539">Nucleus</keyword>
<evidence type="ECO:0000256" key="5">
    <source>
        <dbReference type="ARBA" id="ARBA00023163"/>
    </source>
</evidence>
<dbReference type="EMBL" id="CAJPDQ010000002">
    <property type="protein sequence ID" value="CAF9905625.1"/>
    <property type="molecule type" value="Genomic_DNA"/>
</dbReference>
<name>A0A8H3EHB7_9LECA</name>
<evidence type="ECO:0000313" key="8">
    <source>
        <dbReference type="Proteomes" id="UP000664169"/>
    </source>
</evidence>
<evidence type="ECO:0000256" key="4">
    <source>
        <dbReference type="ARBA" id="ARBA00023125"/>
    </source>
</evidence>
<evidence type="ECO:0000256" key="2">
    <source>
        <dbReference type="ARBA" id="ARBA00022833"/>
    </source>
</evidence>
<evidence type="ECO:0000256" key="1">
    <source>
        <dbReference type="ARBA" id="ARBA00022723"/>
    </source>
</evidence>
<dbReference type="AlphaFoldDB" id="A0A8H3EHB7"/>
<protein>
    <submittedName>
        <fullName evidence="7">Uncharacterized protein</fullName>
    </submittedName>
</protein>
<dbReference type="PANTHER" id="PTHR36206:SF12">
    <property type="entry name" value="ASPERCRYPTIN BIOSYNTHESIS CLUSTER-SPECIFIC TRANSCRIPTION REGULATOR ATNN-RELATED"/>
    <property type="match status" value="1"/>
</dbReference>
<keyword evidence="4" id="KW-0238">DNA-binding</keyword>
<proteinExistence type="predicted"/>
<evidence type="ECO:0000313" key="7">
    <source>
        <dbReference type="EMBL" id="CAF9905625.1"/>
    </source>
</evidence>
<keyword evidence="8" id="KW-1185">Reference proteome</keyword>
<dbReference type="InterPro" id="IPR052360">
    <property type="entry name" value="Transcr_Regulatory_Proteins"/>
</dbReference>
<sequence>MAYKNPRKEDSCIHSNAIVKIITPPAQPFQDQDLRGLNFFLEKMALSLDQRSPHLWGTIAPQLASSTLALRHGLVALSGIYEQKVYGTNSKEYSLSSYNTAIRMLLNNKKQPVKLVDQLLGCLLFIVIEFLQGNIPMAVELIKVGRRIIFACRQIRKTATQQAFLEPIADTFRRLDAHILELCHHALEPSLSFGKCWNYLDSERKPPDILNFTDQVQACHRLGLLLNTWQVARRSGLVNHAKFHEVLLQWRQKFESLQDVDHKTKINRGMWWQELEIMFLLQAELDRVSQVFSISNQAWDNYEEKFLKIVSLAEEFVSTPGVSIPVFSLCPNITTVMLRTVIRCRSPEIRRRAIQVIEVANTQEGLLKPEWTLQITRRIVALEEEGLSVKHAKDIPETSRLRDVSIDWDASAPSALNVKYYIKGKAIVERLGPES</sequence>
<keyword evidence="5" id="KW-0804">Transcription</keyword>
<keyword evidence="1" id="KW-0479">Metal-binding</keyword>
<evidence type="ECO:0000256" key="6">
    <source>
        <dbReference type="ARBA" id="ARBA00023242"/>
    </source>
</evidence>
<dbReference type="Proteomes" id="UP000664169">
    <property type="component" value="Unassembled WGS sequence"/>
</dbReference>
<comment type="caution">
    <text evidence="7">The sequence shown here is derived from an EMBL/GenBank/DDBJ whole genome shotgun (WGS) entry which is preliminary data.</text>
</comment>
<dbReference type="GO" id="GO:0003677">
    <property type="term" value="F:DNA binding"/>
    <property type="evidence" value="ECO:0007669"/>
    <property type="project" value="UniProtKB-KW"/>
</dbReference>
<organism evidence="7 8">
    <name type="scientific">Gomphillus americanus</name>
    <dbReference type="NCBI Taxonomy" id="1940652"/>
    <lineage>
        <taxon>Eukaryota</taxon>
        <taxon>Fungi</taxon>
        <taxon>Dikarya</taxon>
        <taxon>Ascomycota</taxon>
        <taxon>Pezizomycotina</taxon>
        <taxon>Lecanoromycetes</taxon>
        <taxon>OSLEUM clade</taxon>
        <taxon>Ostropomycetidae</taxon>
        <taxon>Ostropales</taxon>
        <taxon>Graphidaceae</taxon>
        <taxon>Gomphilloideae</taxon>
        <taxon>Gomphillus</taxon>
    </lineage>
</organism>
<dbReference type="GO" id="GO:0046872">
    <property type="term" value="F:metal ion binding"/>
    <property type="evidence" value="ECO:0007669"/>
    <property type="project" value="UniProtKB-KW"/>
</dbReference>
<keyword evidence="2" id="KW-0862">Zinc</keyword>